<dbReference type="GO" id="GO:0016758">
    <property type="term" value="F:hexosyltransferase activity"/>
    <property type="evidence" value="ECO:0007669"/>
    <property type="project" value="TreeGrafter"/>
</dbReference>
<evidence type="ECO:0000313" key="4">
    <source>
        <dbReference type="Proteomes" id="UP000824169"/>
    </source>
</evidence>
<evidence type="ECO:0000313" key="3">
    <source>
        <dbReference type="EMBL" id="HIV25538.1"/>
    </source>
</evidence>
<comment type="caution">
    <text evidence="3">The sequence shown here is derived from an EMBL/GenBank/DDBJ whole genome shotgun (WGS) entry which is preliminary data.</text>
</comment>
<reference evidence="3" key="1">
    <citation type="submission" date="2020-10" db="EMBL/GenBank/DDBJ databases">
        <authorList>
            <person name="Gilroy R."/>
        </authorList>
    </citation>
    <scope>NUCLEOTIDE SEQUENCE</scope>
    <source>
        <strain evidence="3">CHK188-20938</strain>
    </source>
</reference>
<dbReference type="EMBL" id="DVOO01000019">
    <property type="protein sequence ID" value="HIV25538.1"/>
    <property type="molecule type" value="Genomic_DNA"/>
</dbReference>
<dbReference type="Proteomes" id="UP000824169">
    <property type="component" value="Unassembled WGS sequence"/>
</dbReference>
<proteinExistence type="predicted"/>
<keyword evidence="2" id="KW-0808">Transferase</keyword>
<dbReference type="AlphaFoldDB" id="A0A9D1P4R2"/>
<accession>A0A9D1P4R2</accession>
<dbReference type="InterPro" id="IPR004629">
    <property type="entry name" value="WecG_TagA_CpsF"/>
</dbReference>
<gene>
    <name evidence="3" type="ORF">IAB71_07095</name>
</gene>
<dbReference type="PANTHER" id="PTHR34136:SF1">
    <property type="entry name" value="UDP-N-ACETYL-D-MANNOSAMINURONIC ACID TRANSFERASE"/>
    <property type="match status" value="1"/>
</dbReference>
<dbReference type="PANTHER" id="PTHR34136">
    <property type="match status" value="1"/>
</dbReference>
<protein>
    <submittedName>
        <fullName evidence="3">WecB/TagA/CpsF family glycosyltransferase</fullName>
    </submittedName>
</protein>
<evidence type="ECO:0000256" key="2">
    <source>
        <dbReference type="ARBA" id="ARBA00022679"/>
    </source>
</evidence>
<name>A0A9D1P4R2_9FIRM</name>
<dbReference type="Pfam" id="PF03808">
    <property type="entry name" value="Glyco_tran_WecG"/>
    <property type="match status" value="1"/>
</dbReference>
<organism evidence="3 4">
    <name type="scientific">Candidatus Scatomonas pullistercoris</name>
    <dbReference type="NCBI Taxonomy" id="2840920"/>
    <lineage>
        <taxon>Bacteria</taxon>
        <taxon>Bacillati</taxon>
        <taxon>Bacillota</taxon>
        <taxon>Clostridia</taxon>
        <taxon>Lachnospirales</taxon>
        <taxon>Lachnospiraceae</taxon>
        <taxon>Lachnospiraceae incertae sedis</taxon>
        <taxon>Candidatus Scatomonas</taxon>
    </lineage>
</organism>
<keyword evidence="1" id="KW-0328">Glycosyltransferase</keyword>
<reference evidence="3" key="2">
    <citation type="journal article" date="2021" name="PeerJ">
        <title>Extensive microbial diversity within the chicken gut microbiome revealed by metagenomics and culture.</title>
        <authorList>
            <person name="Gilroy R."/>
            <person name="Ravi A."/>
            <person name="Getino M."/>
            <person name="Pursley I."/>
            <person name="Horton D.L."/>
            <person name="Alikhan N.F."/>
            <person name="Baker D."/>
            <person name="Gharbi K."/>
            <person name="Hall N."/>
            <person name="Watson M."/>
            <person name="Adriaenssens E.M."/>
            <person name="Foster-Nyarko E."/>
            <person name="Jarju S."/>
            <person name="Secka A."/>
            <person name="Antonio M."/>
            <person name="Oren A."/>
            <person name="Chaudhuri R.R."/>
            <person name="La Ragione R."/>
            <person name="Hildebrand F."/>
            <person name="Pallen M.J."/>
        </authorList>
    </citation>
    <scope>NUCLEOTIDE SEQUENCE</scope>
    <source>
        <strain evidence="3">CHK188-20938</strain>
    </source>
</reference>
<sequence length="227" mass="25753">MSSKIEVLGLKLDYLNVDSEMERLTEFIHNDRLDSIGIITMNTLLLAEKEDTWRTYLENLDMSVIGEKEVLEAVGITSGQIYDEVADNEFPARMFWYMINQDLGMFLLGESQEEVEGLKKYLLDTYPGIRIEGMAADVAGVDMSVDSIINEINSISPDVIISGLQGIRQDQFLMANRQKIGARIWLGLGEHPELQNEAGLKVGWWSTLLKKTTFKRLVSKSLEEKKE</sequence>
<evidence type="ECO:0000256" key="1">
    <source>
        <dbReference type="ARBA" id="ARBA00022676"/>
    </source>
</evidence>